<feature type="region of interest" description="Disordered" evidence="1">
    <location>
        <begin position="30"/>
        <end position="89"/>
    </location>
</feature>
<feature type="region of interest" description="Disordered" evidence="1">
    <location>
        <begin position="198"/>
        <end position="219"/>
    </location>
</feature>
<gene>
    <name evidence="2" type="ORF">SFRICE_023742</name>
</gene>
<feature type="compositionally biased region" description="Basic and acidic residues" evidence="1">
    <location>
        <begin position="200"/>
        <end position="219"/>
    </location>
</feature>
<evidence type="ECO:0000256" key="1">
    <source>
        <dbReference type="SAM" id="MobiDB-lite"/>
    </source>
</evidence>
<reference evidence="2" key="1">
    <citation type="submission" date="2016-07" db="EMBL/GenBank/DDBJ databases">
        <authorList>
            <person name="Bretaudeau A."/>
        </authorList>
    </citation>
    <scope>NUCLEOTIDE SEQUENCE</scope>
    <source>
        <strain evidence="2">Rice</strain>
        <tissue evidence="2">Whole body</tissue>
    </source>
</reference>
<organism evidence="2">
    <name type="scientific">Spodoptera frugiperda</name>
    <name type="common">Fall armyworm</name>
    <dbReference type="NCBI Taxonomy" id="7108"/>
    <lineage>
        <taxon>Eukaryota</taxon>
        <taxon>Metazoa</taxon>
        <taxon>Ecdysozoa</taxon>
        <taxon>Arthropoda</taxon>
        <taxon>Hexapoda</taxon>
        <taxon>Insecta</taxon>
        <taxon>Pterygota</taxon>
        <taxon>Neoptera</taxon>
        <taxon>Endopterygota</taxon>
        <taxon>Lepidoptera</taxon>
        <taxon>Glossata</taxon>
        <taxon>Ditrysia</taxon>
        <taxon>Noctuoidea</taxon>
        <taxon>Noctuidae</taxon>
        <taxon>Amphipyrinae</taxon>
        <taxon>Spodoptera</taxon>
    </lineage>
</organism>
<proteinExistence type="predicted"/>
<sequence length="239" mass="26726">MRGPMDHPPRFPDFSVEWGNWGMPPPFGSFGGPEFHDGHRRPHFGPFGHGERTGPRFGHGDSTEHPHPGHQRRGQREERRGCCSSDSDEEELCCGARDFRRGPGGRFGFMHGPFGRHGPTVHDVRSWGGPWNGPCRGPWGPWDGSCRRPWGPGHPYHSAGRRGPCPCGHTEQGVCGRPGHRRSRKNDCVKCCENEPCCKGNKEKRGAKDNRPCNDKDRDGNTVFVQRIVLEKSARPQSV</sequence>
<name>A0A2H1VN47_SPOFR</name>
<dbReference type="EMBL" id="ODYU01003456">
    <property type="protein sequence ID" value="SOQ42259.1"/>
    <property type="molecule type" value="Genomic_DNA"/>
</dbReference>
<accession>A0A2H1VN47</accession>
<evidence type="ECO:0000313" key="2">
    <source>
        <dbReference type="EMBL" id="SOQ42259.1"/>
    </source>
</evidence>
<dbReference type="AlphaFoldDB" id="A0A2H1VN47"/>
<protein>
    <submittedName>
        <fullName evidence="2">SFRICE_023742</fullName>
    </submittedName>
</protein>
<feature type="compositionally biased region" description="Basic and acidic residues" evidence="1">
    <location>
        <begin position="49"/>
        <end position="67"/>
    </location>
</feature>